<keyword evidence="1" id="KW-0406">Ion transport</keyword>
<name>A0A835LME5_9MAGN</name>
<dbReference type="PANTHER" id="PTHR45651">
    <property type="entry name" value="CYCLIC NUCLEOTIDE-GATED ION CHANNEL 15-RELATED-RELATED"/>
    <property type="match status" value="1"/>
</dbReference>
<proteinExistence type="predicted"/>
<dbReference type="EMBL" id="JADFTS010000006">
    <property type="protein sequence ID" value="KAF9600998.1"/>
    <property type="molecule type" value="Genomic_DNA"/>
</dbReference>
<dbReference type="PANTHER" id="PTHR45651:SF5">
    <property type="entry name" value="CYCLIC NUCLEOTIDE-GATED ION CHANNEL 1"/>
    <property type="match status" value="1"/>
</dbReference>
<dbReference type="AlphaFoldDB" id="A0A835LME5"/>
<keyword evidence="1" id="KW-1071">Ligand-gated ion channel</keyword>
<dbReference type="Gene3D" id="2.60.120.10">
    <property type="entry name" value="Jelly Rolls"/>
    <property type="match status" value="1"/>
</dbReference>
<dbReference type="InterPro" id="IPR014710">
    <property type="entry name" value="RmlC-like_jellyroll"/>
</dbReference>
<gene>
    <name evidence="4" type="ORF">IFM89_014983</name>
</gene>
<accession>A0A835LME5</accession>
<dbReference type="InterPro" id="IPR018490">
    <property type="entry name" value="cNMP-bd_dom_sf"/>
</dbReference>
<protein>
    <recommendedName>
        <fullName evidence="3">Cyclic nucleotide-binding domain-containing protein</fullName>
    </recommendedName>
</protein>
<dbReference type="InterPro" id="IPR000595">
    <property type="entry name" value="cNMP-bd_dom"/>
</dbReference>
<keyword evidence="1" id="KW-0813">Transport</keyword>
<evidence type="ECO:0000256" key="1">
    <source>
        <dbReference type="ARBA" id="ARBA00023286"/>
    </source>
</evidence>
<reference evidence="4 5" key="1">
    <citation type="submission" date="2020-10" db="EMBL/GenBank/DDBJ databases">
        <title>The Coptis chinensis genome and diversification of protoberbering-type alkaloids.</title>
        <authorList>
            <person name="Wang B."/>
            <person name="Shu S."/>
            <person name="Song C."/>
            <person name="Liu Y."/>
        </authorList>
    </citation>
    <scope>NUCLEOTIDE SEQUENCE [LARGE SCALE GENOMIC DNA]</scope>
    <source>
        <strain evidence="4">HL-2020</strain>
        <tissue evidence="4">Leaf</tissue>
    </source>
</reference>
<dbReference type="GO" id="GO:0016020">
    <property type="term" value="C:membrane"/>
    <property type="evidence" value="ECO:0007669"/>
    <property type="project" value="UniProtKB-SubCell"/>
</dbReference>
<dbReference type="GO" id="GO:0034220">
    <property type="term" value="P:monoatomic ion transmembrane transport"/>
    <property type="evidence" value="ECO:0007669"/>
    <property type="project" value="UniProtKB-KW"/>
</dbReference>
<feature type="domain" description="Cyclic nucleotide-binding" evidence="3">
    <location>
        <begin position="1"/>
        <end position="108"/>
    </location>
</feature>
<dbReference type="SMART" id="SM00100">
    <property type="entry name" value="cNMP"/>
    <property type="match status" value="1"/>
</dbReference>
<organism evidence="4 5">
    <name type="scientific">Coptis chinensis</name>
    <dbReference type="NCBI Taxonomy" id="261450"/>
    <lineage>
        <taxon>Eukaryota</taxon>
        <taxon>Viridiplantae</taxon>
        <taxon>Streptophyta</taxon>
        <taxon>Embryophyta</taxon>
        <taxon>Tracheophyta</taxon>
        <taxon>Spermatophyta</taxon>
        <taxon>Magnoliopsida</taxon>
        <taxon>Ranunculales</taxon>
        <taxon>Ranunculaceae</taxon>
        <taxon>Coptidoideae</taxon>
        <taxon>Coptis</taxon>
    </lineage>
</organism>
<dbReference type="Proteomes" id="UP000631114">
    <property type="component" value="Unassembled WGS sequence"/>
</dbReference>
<evidence type="ECO:0000313" key="4">
    <source>
        <dbReference type="EMBL" id="KAF9600998.1"/>
    </source>
</evidence>
<comment type="caution">
    <text evidence="4">The sequence shown here is derived from an EMBL/GenBank/DDBJ whole genome shotgun (WGS) entry which is preliminary data.</text>
</comment>
<sequence length="125" mass="14085">MDEHLLYEICDRLKQVLYTKNSFVIGEGDPVDDILFIVRGKLLTTTKADLSDFMNYDYLKAGDFCGQELLTWALVPHSSSNRPISTRTVQALSEVVAFALTADDLKSIASNSQFRMNLISFAEDR</sequence>
<keyword evidence="5" id="KW-1185">Reference proteome</keyword>
<dbReference type="SUPFAM" id="SSF51206">
    <property type="entry name" value="cAMP-binding domain-like"/>
    <property type="match status" value="1"/>
</dbReference>
<dbReference type="Pfam" id="PF00027">
    <property type="entry name" value="cNMP_binding"/>
    <property type="match status" value="1"/>
</dbReference>
<dbReference type="PROSITE" id="PS50042">
    <property type="entry name" value="CNMP_BINDING_3"/>
    <property type="match status" value="1"/>
</dbReference>
<evidence type="ECO:0000256" key="2">
    <source>
        <dbReference type="ARBA" id="ARBA00023303"/>
    </source>
</evidence>
<keyword evidence="2" id="KW-0407">Ion channel</keyword>
<dbReference type="OrthoDB" id="421226at2759"/>
<dbReference type="CDD" id="cd00038">
    <property type="entry name" value="CAP_ED"/>
    <property type="match status" value="1"/>
</dbReference>
<evidence type="ECO:0000313" key="5">
    <source>
        <dbReference type="Proteomes" id="UP000631114"/>
    </source>
</evidence>
<evidence type="ECO:0000259" key="3">
    <source>
        <dbReference type="PROSITE" id="PS50042"/>
    </source>
</evidence>